<dbReference type="AlphaFoldDB" id="A0A0A1FAG3"/>
<evidence type="ECO:0000313" key="2">
    <source>
        <dbReference type="Proteomes" id="UP000030302"/>
    </source>
</evidence>
<gene>
    <name evidence="1" type="ORF">LT85_0667</name>
</gene>
<sequence length="45" mass="4941">MSAQANTNIMSGRVKAALPLITFRLEEISRLFSHAPALPVFQAIE</sequence>
<accession>A0A0A1FAG3</accession>
<name>A0A0A1FAG3_9BURK</name>
<protein>
    <submittedName>
        <fullName evidence="1">Uncharacterized protein</fullName>
    </submittedName>
</protein>
<proteinExistence type="predicted"/>
<dbReference type="KEGG" id="care:LT85_0667"/>
<dbReference type="STRING" id="279058.LT85_0667"/>
<reference evidence="2" key="1">
    <citation type="journal article" date="2014" name="Soil Biol. Biochem.">
        <title>Structure and function of bacterial communities in ageing soils: Insights from the Mendocino ecological staircase.</title>
        <authorList>
            <person name="Uroz S."/>
            <person name="Tech J.J."/>
            <person name="Sawaya N.A."/>
            <person name="Frey-Klett P."/>
            <person name="Leveau J.H.J."/>
        </authorList>
    </citation>
    <scope>NUCLEOTIDE SEQUENCE [LARGE SCALE GENOMIC DNA]</scope>
    <source>
        <strain evidence="2">Cal35</strain>
    </source>
</reference>
<dbReference type="HOGENOM" id="CLU_3198402_0_0_4"/>
<evidence type="ECO:0000313" key="1">
    <source>
        <dbReference type="EMBL" id="AIY39827.1"/>
    </source>
</evidence>
<dbReference type="EMBL" id="CP009962">
    <property type="protein sequence ID" value="AIY39827.1"/>
    <property type="molecule type" value="Genomic_DNA"/>
</dbReference>
<organism evidence="1 2">
    <name type="scientific">Collimonas arenae</name>
    <dbReference type="NCBI Taxonomy" id="279058"/>
    <lineage>
        <taxon>Bacteria</taxon>
        <taxon>Pseudomonadati</taxon>
        <taxon>Pseudomonadota</taxon>
        <taxon>Betaproteobacteria</taxon>
        <taxon>Burkholderiales</taxon>
        <taxon>Oxalobacteraceae</taxon>
        <taxon>Collimonas</taxon>
    </lineage>
</organism>
<keyword evidence="2" id="KW-1185">Reference proteome</keyword>
<dbReference type="Proteomes" id="UP000030302">
    <property type="component" value="Chromosome"/>
</dbReference>